<feature type="compositionally biased region" description="Acidic residues" evidence="1">
    <location>
        <begin position="26"/>
        <end position="39"/>
    </location>
</feature>
<protein>
    <recommendedName>
        <fullName evidence="2">Protein kinase domain-containing protein</fullName>
    </recommendedName>
</protein>
<dbReference type="Pfam" id="PF00069">
    <property type="entry name" value="Pkinase"/>
    <property type="match status" value="1"/>
</dbReference>
<reference evidence="3" key="1">
    <citation type="journal article" date="2020" name="Nature">
        <title>Giant virus diversity and host interactions through global metagenomics.</title>
        <authorList>
            <person name="Schulz F."/>
            <person name="Roux S."/>
            <person name="Paez-Espino D."/>
            <person name="Jungbluth S."/>
            <person name="Walsh D.A."/>
            <person name="Denef V.J."/>
            <person name="McMahon K.D."/>
            <person name="Konstantinidis K.T."/>
            <person name="Eloe-Fadrosh E.A."/>
            <person name="Kyrpides N.C."/>
            <person name="Woyke T."/>
        </authorList>
    </citation>
    <scope>NUCLEOTIDE SEQUENCE</scope>
    <source>
        <strain evidence="3">GVMAG-M-3300009163-63</strain>
    </source>
</reference>
<dbReference type="AlphaFoldDB" id="A0A6C0F084"/>
<dbReference type="SUPFAM" id="SSF56112">
    <property type="entry name" value="Protein kinase-like (PK-like)"/>
    <property type="match status" value="1"/>
</dbReference>
<feature type="region of interest" description="Disordered" evidence="1">
    <location>
        <begin position="17"/>
        <end position="42"/>
    </location>
</feature>
<evidence type="ECO:0000256" key="1">
    <source>
        <dbReference type="SAM" id="MobiDB-lite"/>
    </source>
</evidence>
<dbReference type="InterPro" id="IPR011009">
    <property type="entry name" value="Kinase-like_dom_sf"/>
</dbReference>
<dbReference type="Gene3D" id="1.10.510.10">
    <property type="entry name" value="Transferase(Phosphotransferase) domain 1"/>
    <property type="match status" value="1"/>
</dbReference>
<name>A0A6C0F084_9ZZZZ</name>
<dbReference type="GO" id="GO:0005524">
    <property type="term" value="F:ATP binding"/>
    <property type="evidence" value="ECO:0007669"/>
    <property type="project" value="InterPro"/>
</dbReference>
<dbReference type="SMART" id="SM00220">
    <property type="entry name" value="S_TKc"/>
    <property type="match status" value="1"/>
</dbReference>
<dbReference type="InterPro" id="IPR008271">
    <property type="entry name" value="Ser/Thr_kinase_AS"/>
</dbReference>
<dbReference type="PROSITE" id="PS00108">
    <property type="entry name" value="PROTEIN_KINASE_ST"/>
    <property type="match status" value="1"/>
</dbReference>
<organism evidence="3">
    <name type="scientific">viral metagenome</name>
    <dbReference type="NCBI Taxonomy" id="1070528"/>
    <lineage>
        <taxon>unclassified sequences</taxon>
        <taxon>metagenomes</taxon>
        <taxon>organismal metagenomes</taxon>
    </lineage>
</organism>
<accession>A0A6C0F084</accession>
<dbReference type="PANTHER" id="PTHR44167">
    <property type="entry name" value="OVARIAN-SPECIFIC SERINE/THREONINE-PROTEIN KINASE LOK-RELATED"/>
    <property type="match status" value="1"/>
</dbReference>
<dbReference type="EMBL" id="MN739000">
    <property type="protein sequence ID" value="QHT34472.1"/>
    <property type="molecule type" value="Genomic_DNA"/>
</dbReference>
<sequence>MSAANKRNYWVNMDLVLEKEPLLPPPEDETEDDPKDDAEDNKMDAQDVLSEIVETIMKTSNDASLRYTPQREEVTNIISKLHSHQQHAFSSNDFIVFKKYEDYIDENKENEEGQSKHECKYDYGVFKNRHMDLIFRIDCVEDQVDNEKKIAQILLKKYNNNYKDISQMGIVLPLYTHIQKSSKSPLFPLYYSIQPYVNGVTLDAWIEINKYKRNFVEIVYDLFIQLCAIIKELHELDCVHGDLKPGNVLVSSNVQTSQNSVHLIDFGLSGKHLKTTHASGGTLPYCAPETQNTCALNAHNKHHKNSAIFDATKYKYHWTLHNKSHDVWSIGLIFMSIYIFKETYHYYKNYPYDFFNNGGYVSPKYFHEIEHEYIREVLSKHVLVEPERRCNIQKLSELLLNLAFM</sequence>
<dbReference type="PROSITE" id="PS50011">
    <property type="entry name" value="PROTEIN_KINASE_DOM"/>
    <property type="match status" value="1"/>
</dbReference>
<dbReference type="InterPro" id="IPR000719">
    <property type="entry name" value="Prot_kinase_dom"/>
</dbReference>
<evidence type="ECO:0000313" key="3">
    <source>
        <dbReference type="EMBL" id="QHT34472.1"/>
    </source>
</evidence>
<evidence type="ECO:0000259" key="2">
    <source>
        <dbReference type="PROSITE" id="PS50011"/>
    </source>
</evidence>
<proteinExistence type="predicted"/>
<dbReference type="GO" id="GO:0004672">
    <property type="term" value="F:protein kinase activity"/>
    <property type="evidence" value="ECO:0007669"/>
    <property type="project" value="InterPro"/>
</dbReference>
<dbReference type="PANTHER" id="PTHR44167:SF24">
    <property type="entry name" value="SERINE_THREONINE-PROTEIN KINASE CHK2"/>
    <property type="match status" value="1"/>
</dbReference>
<feature type="domain" description="Protein kinase" evidence="2">
    <location>
        <begin position="50"/>
        <end position="405"/>
    </location>
</feature>